<organism evidence="1 2">
    <name type="scientific">Winogradskya humida</name>
    <dbReference type="NCBI Taxonomy" id="113566"/>
    <lineage>
        <taxon>Bacteria</taxon>
        <taxon>Bacillati</taxon>
        <taxon>Actinomycetota</taxon>
        <taxon>Actinomycetes</taxon>
        <taxon>Micromonosporales</taxon>
        <taxon>Micromonosporaceae</taxon>
        <taxon>Winogradskya</taxon>
    </lineage>
</organism>
<sequence length="72" mass="8139">MPTKFLIAMRGYDIRQVDRLLASADEAIASGSEAQRDSAREALTNPEFTQRLRGYARIEVDEAIRDRLTKLA</sequence>
<evidence type="ECO:0000313" key="1">
    <source>
        <dbReference type="EMBL" id="GIE18830.1"/>
    </source>
</evidence>
<dbReference type="RefSeq" id="WP_203836086.1">
    <property type="nucleotide sequence ID" value="NZ_BAAATV010000003.1"/>
</dbReference>
<name>A0ABQ3ZJR4_9ACTN</name>
<keyword evidence="2" id="KW-1185">Reference proteome</keyword>
<dbReference type="Proteomes" id="UP000603200">
    <property type="component" value="Unassembled WGS sequence"/>
</dbReference>
<evidence type="ECO:0008006" key="3">
    <source>
        <dbReference type="Google" id="ProtNLM"/>
    </source>
</evidence>
<gene>
    <name evidence="1" type="ORF">Ahu01nite_019320</name>
</gene>
<accession>A0ABQ3ZJR4</accession>
<evidence type="ECO:0000313" key="2">
    <source>
        <dbReference type="Proteomes" id="UP000603200"/>
    </source>
</evidence>
<protein>
    <recommendedName>
        <fullName evidence="3">DivIVA domain-containing protein</fullName>
    </recommendedName>
</protein>
<proteinExistence type="predicted"/>
<reference evidence="1 2" key="1">
    <citation type="submission" date="2021-01" db="EMBL/GenBank/DDBJ databases">
        <title>Whole genome shotgun sequence of Actinoplanes humidus NBRC 14915.</title>
        <authorList>
            <person name="Komaki H."/>
            <person name="Tamura T."/>
        </authorList>
    </citation>
    <scope>NUCLEOTIDE SEQUENCE [LARGE SCALE GENOMIC DNA]</scope>
    <source>
        <strain evidence="1 2">NBRC 14915</strain>
    </source>
</reference>
<comment type="caution">
    <text evidence="1">The sequence shown here is derived from an EMBL/GenBank/DDBJ whole genome shotgun (WGS) entry which is preliminary data.</text>
</comment>
<dbReference type="EMBL" id="BOMN01000023">
    <property type="protein sequence ID" value="GIE18830.1"/>
    <property type="molecule type" value="Genomic_DNA"/>
</dbReference>